<dbReference type="InterPro" id="IPR036759">
    <property type="entry name" value="TPK_catalytic_sf"/>
</dbReference>
<dbReference type="PATRIC" id="fig|1178515.4.peg.3555"/>
<dbReference type="SUPFAM" id="SSF63862">
    <property type="entry name" value="Thiamin pyrophosphokinase, substrate-binding domain"/>
    <property type="match status" value="1"/>
</dbReference>
<evidence type="ECO:0000259" key="6">
    <source>
        <dbReference type="SMART" id="SM00983"/>
    </source>
</evidence>
<dbReference type="Proteomes" id="UP000076927">
    <property type="component" value="Chromosome"/>
</dbReference>
<dbReference type="GO" id="GO:0030975">
    <property type="term" value="F:thiamine binding"/>
    <property type="evidence" value="ECO:0007669"/>
    <property type="project" value="InterPro"/>
</dbReference>
<gene>
    <name evidence="7" type="ORF">SY83_17655</name>
</gene>
<keyword evidence="1" id="KW-0808">Transferase</keyword>
<dbReference type="GO" id="GO:0006772">
    <property type="term" value="P:thiamine metabolic process"/>
    <property type="evidence" value="ECO:0007669"/>
    <property type="project" value="UniProtKB-UniRule"/>
</dbReference>
<dbReference type="OrthoDB" id="9804377at2"/>
<dbReference type="InterPro" id="IPR007373">
    <property type="entry name" value="Thiamin_PyroPKinase_B1-bd"/>
</dbReference>
<evidence type="ECO:0000313" key="7">
    <source>
        <dbReference type="EMBL" id="ANE47811.1"/>
    </source>
</evidence>
<evidence type="ECO:0000256" key="5">
    <source>
        <dbReference type="NCBIfam" id="TIGR01378"/>
    </source>
</evidence>
<dbReference type="InterPro" id="IPR007371">
    <property type="entry name" value="TPK_catalytic"/>
</dbReference>
<protein>
    <recommendedName>
        <fullName evidence="5">Thiamine diphosphokinase</fullName>
        <ecNumber evidence="5">2.7.6.2</ecNumber>
    </recommendedName>
</protein>
<dbReference type="InterPro" id="IPR053149">
    <property type="entry name" value="TPK"/>
</dbReference>
<keyword evidence="4" id="KW-0067">ATP-binding</keyword>
<dbReference type="GO" id="GO:0004788">
    <property type="term" value="F:thiamine diphosphokinase activity"/>
    <property type="evidence" value="ECO:0007669"/>
    <property type="project" value="UniProtKB-UniRule"/>
</dbReference>
<keyword evidence="8" id="KW-1185">Reference proteome</keyword>
<dbReference type="CDD" id="cd07995">
    <property type="entry name" value="TPK"/>
    <property type="match status" value="1"/>
</dbReference>
<dbReference type="STRING" id="1178515.SY83_17655"/>
<dbReference type="InterPro" id="IPR006282">
    <property type="entry name" value="Thi_PPkinase"/>
</dbReference>
<keyword evidence="3 7" id="KW-0418">Kinase</keyword>
<dbReference type="Pfam" id="PF04265">
    <property type="entry name" value="TPK_B1_binding"/>
    <property type="match status" value="1"/>
</dbReference>
<dbReference type="SUPFAM" id="SSF63999">
    <property type="entry name" value="Thiamin pyrophosphokinase, catalytic domain"/>
    <property type="match status" value="1"/>
</dbReference>
<sequence length="212" mass="23431">MDQRILIFTGGNLSDWALDEIQEGDYLIGADRGAHFLVEHGRTPNLAVGDFDSVNSEEMNYIEQHSLETRAFDPVDKDWTDTELAYDMAIAKTPQEIILIGALGTRFDHSLANVHLLLKGLRSGIPSKIVDEKNEIIVADKPITIYKGKYSNVSLLPLTPEVQGITLEGFLYPLHNAVLTMGQSLGISNRLLSDKGTVEINKGQVLIIKSKD</sequence>
<evidence type="ECO:0000256" key="2">
    <source>
        <dbReference type="ARBA" id="ARBA00022741"/>
    </source>
</evidence>
<dbReference type="Pfam" id="PF04263">
    <property type="entry name" value="TPK_catalytic"/>
    <property type="match status" value="1"/>
</dbReference>
<dbReference type="RefSeq" id="WP_068608904.1">
    <property type="nucleotide sequence ID" value="NZ_CP011388.1"/>
</dbReference>
<evidence type="ECO:0000256" key="1">
    <source>
        <dbReference type="ARBA" id="ARBA00022679"/>
    </source>
</evidence>
<dbReference type="AlphaFoldDB" id="A0A172TL94"/>
<dbReference type="PANTHER" id="PTHR41299">
    <property type="entry name" value="THIAMINE PYROPHOSPHOKINASE"/>
    <property type="match status" value="1"/>
</dbReference>
<feature type="domain" description="Thiamin pyrophosphokinase thiamin-binding" evidence="6">
    <location>
        <begin position="132"/>
        <end position="206"/>
    </location>
</feature>
<dbReference type="Gene3D" id="3.40.50.10240">
    <property type="entry name" value="Thiamin pyrophosphokinase, catalytic domain"/>
    <property type="match status" value="1"/>
</dbReference>
<dbReference type="GO" id="GO:0009229">
    <property type="term" value="P:thiamine diphosphate biosynthetic process"/>
    <property type="evidence" value="ECO:0007669"/>
    <property type="project" value="InterPro"/>
</dbReference>
<dbReference type="GO" id="GO:0005524">
    <property type="term" value="F:ATP binding"/>
    <property type="evidence" value="ECO:0007669"/>
    <property type="project" value="UniProtKB-KW"/>
</dbReference>
<dbReference type="InterPro" id="IPR036371">
    <property type="entry name" value="TPK_B1-bd_sf"/>
</dbReference>
<dbReference type="SMART" id="SM00983">
    <property type="entry name" value="TPK_B1_binding"/>
    <property type="match status" value="1"/>
</dbReference>
<dbReference type="PANTHER" id="PTHR41299:SF1">
    <property type="entry name" value="THIAMINE PYROPHOSPHOKINASE"/>
    <property type="match status" value="1"/>
</dbReference>
<evidence type="ECO:0000313" key="8">
    <source>
        <dbReference type="Proteomes" id="UP000076927"/>
    </source>
</evidence>
<name>A0A172TL94_9BACL</name>
<accession>A0A172TL94</accession>
<organism evidence="7 8">
    <name type="scientific">Paenibacillus swuensis</name>
    <dbReference type="NCBI Taxonomy" id="1178515"/>
    <lineage>
        <taxon>Bacteria</taxon>
        <taxon>Bacillati</taxon>
        <taxon>Bacillota</taxon>
        <taxon>Bacilli</taxon>
        <taxon>Bacillales</taxon>
        <taxon>Paenibacillaceae</taxon>
        <taxon>Paenibacillus</taxon>
    </lineage>
</organism>
<evidence type="ECO:0000256" key="4">
    <source>
        <dbReference type="ARBA" id="ARBA00022840"/>
    </source>
</evidence>
<dbReference type="EMBL" id="CP011388">
    <property type="protein sequence ID" value="ANE47811.1"/>
    <property type="molecule type" value="Genomic_DNA"/>
</dbReference>
<keyword evidence="2" id="KW-0547">Nucleotide-binding</keyword>
<dbReference type="EC" id="2.7.6.2" evidence="5"/>
<reference evidence="7 8" key="1">
    <citation type="submission" date="2015-01" db="EMBL/GenBank/DDBJ databases">
        <title>Paenibacillus swuensis/DY6/whole genome sequencing.</title>
        <authorList>
            <person name="Kim M.K."/>
            <person name="Srinivasan S."/>
            <person name="Lee J.-J."/>
        </authorList>
    </citation>
    <scope>NUCLEOTIDE SEQUENCE [LARGE SCALE GENOMIC DNA]</scope>
    <source>
        <strain evidence="7 8">DY6</strain>
    </source>
</reference>
<proteinExistence type="predicted"/>
<evidence type="ECO:0000256" key="3">
    <source>
        <dbReference type="ARBA" id="ARBA00022777"/>
    </source>
</evidence>
<dbReference type="GO" id="GO:0016301">
    <property type="term" value="F:kinase activity"/>
    <property type="evidence" value="ECO:0007669"/>
    <property type="project" value="UniProtKB-KW"/>
</dbReference>
<dbReference type="KEGG" id="pswu:SY83_17655"/>
<dbReference type="NCBIfam" id="TIGR01378">
    <property type="entry name" value="thi_PPkinase"/>
    <property type="match status" value="1"/>
</dbReference>